<dbReference type="EMBL" id="JYFE01000081">
    <property type="protein sequence ID" value="KIT14290.1"/>
    <property type="molecule type" value="Genomic_DNA"/>
</dbReference>
<evidence type="ECO:0000256" key="1">
    <source>
        <dbReference type="SAM" id="MobiDB-lite"/>
    </source>
</evidence>
<dbReference type="AlphaFoldDB" id="A0A0D1EEH1"/>
<feature type="compositionally biased region" description="Polar residues" evidence="1">
    <location>
        <begin position="127"/>
        <end position="136"/>
    </location>
</feature>
<evidence type="ECO:0000313" key="3">
    <source>
        <dbReference type="EMBL" id="KIT14290.1"/>
    </source>
</evidence>
<feature type="region of interest" description="Disordered" evidence="1">
    <location>
        <begin position="122"/>
        <end position="142"/>
    </location>
</feature>
<comment type="caution">
    <text evidence="3">The sequence shown here is derived from an EMBL/GenBank/DDBJ whole genome shotgun (WGS) entry which is preliminary data.</text>
</comment>
<protein>
    <recommendedName>
        <fullName evidence="5">HEAT repeat domain-containing protein</fullName>
    </recommendedName>
</protein>
<evidence type="ECO:0008006" key="5">
    <source>
        <dbReference type="Google" id="ProtNLM"/>
    </source>
</evidence>
<evidence type="ECO:0000256" key="2">
    <source>
        <dbReference type="SAM" id="SignalP"/>
    </source>
</evidence>
<keyword evidence="4" id="KW-1185">Reference proteome</keyword>
<dbReference type="STRING" id="935700.jaqu_40840"/>
<reference evidence="3 4" key="1">
    <citation type="submission" date="2015-02" db="EMBL/GenBank/DDBJ databases">
        <title>Genome Sequence of Jannaschia aquimarina DSM28248, a member of the Roseobacter clade.</title>
        <authorList>
            <person name="Voget S."/>
            <person name="Daniel R."/>
        </authorList>
    </citation>
    <scope>NUCLEOTIDE SEQUENCE [LARGE SCALE GENOMIC DNA]</scope>
    <source>
        <strain evidence="3 4">GSW-M26</strain>
    </source>
</reference>
<gene>
    <name evidence="3" type="ORF">jaqu_40840</name>
</gene>
<dbReference type="Proteomes" id="UP000032232">
    <property type="component" value="Unassembled WGS sequence"/>
</dbReference>
<sequence length="590" mass="63143">MRAAFIAAQALLFAAAAEAAILRSGEHGDFTRLAITDESNLTWELRQEGRTATIDFGERLPDLDVTRAFERIDRNRIAAIEWKNGRLGLTLACSCAVRMRRVNRNQIAIDVLPAERPLPVQEPPASVSLSTGQPDSPQAVPDVSLPLVLPTVSVPIAARLDRAVREMKADPPSVFRTPVRDAPRLDPEEQLRLRDARTPPPPISPILRPTECGGVRRLASILRADPDAARASLPDALARYDPERPETVRALAFSYANSGFFAEALHISASNGRADRWLETLTAAVEGRNVGTPEGGPFRCGPAALLISLAAGQSIPALTPGDRTAVISFSSDLPDERKRDFLPSATDHLAKLGDDALAAELRALMPVEDLSPDPLSEVMETAKTILDAVDAGSADQTLIDNARLLLSELPSGEMRSGLEQGIAAALARQSEGLALAEHLKALPDDSVPDALSAAIKALSVVPEKKAAPVLAILLSWRERASTSDRTEAAEMLRRSNLSAIADQWSPHPRATAPTLVVPVIGARGPGQDWPGGDAGAGRASEDVRRLLAAHLTSEQETSPLDTINGARERLARARRSADLIERLLAAAPEQ</sequence>
<feature type="signal peptide" evidence="2">
    <location>
        <begin position="1"/>
        <end position="19"/>
    </location>
</feature>
<feature type="chain" id="PRO_5002229818" description="HEAT repeat domain-containing protein" evidence="2">
    <location>
        <begin position="20"/>
        <end position="590"/>
    </location>
</feature>
<organism evidence="3 4">
    <name type="scientific">Jannaschia aquimarina</name>
    <dbReference type="NCBI Taxonomy" id="935700"/>
    <lineage>
        <taxon>Bacteria</taxon>
        <taxon>Pseudomonadati</taxon>
        <taxon>Pseudomonadota</taxon>
        <taxon>Alphaproteobacteria</taxon>
        <taxon>Rhodobacterales</taxon>
        <taxon>Roseobacteraceae</taxon>
        <taxon>Jannaschia</taxon>
    </lineage>
</organism>
<evidence type="ECO:0000313" key="4">
    <source>
        <dbReference type="Proteomes" id="UP000032232"/>
    </source>
</evidence>
<proteinExistence type="predicted"/>
<name>A0A0D1EEH1_9RHOB</name>
<keyword evidence="2" id="KW-0732">Signal</keyword>
<dbReference type="PATRIC" id="fig|935700.4.peg.4210"/>
<accession>A0A0D1EEH1</accession>